<dbReference type="EMBL" id="VZAD01000057">
    <property type="protein sequence ID" value="MQP11699.1"/>
    <property type="molecule type" value="Genomic_DNA"/>
</dbReference>
<dbReference type="RefSeq" id="WP_158463393.1">
    <property type="nucleotide sequence ID" value="NZ_VZAD01000057.1"/>
</dbReference>
<organism evidence="1 2">
    <name type="scientific">Segatella copri</name>
    <dbReference type="NCBI Taxonomy" id="165179"/>
    <lineage>
        <taxon>Bacteria</taxon>
        <taxon>Pseudomonadati</taxon>
        <taxon>Bacteroidota</taxon>
        <taxon>Bacteroidia</taxon>
        <taxon>Bacteroidales</taxon>
        <taxon>Prevotellaceae</taxon>
        <taxon>Segatella</taxon>
    </lineage>
</organism>
<accession>A0A6A7WB28</accession>
<name>A0A6A7WB28_9BACT</name>
<dbReference type="AlphaFoldDB" id="A0A6A7WB28"/>
<gene>
    <name evidence="1" type="ORF">F7D20_06930</name>
</gene>
<evidence type="ECO:0000313" key="1">
    <source>
        <dbReference type="EMBL" id="MQP11699.1"/>
    </source>
</evidence>
<evidence type="ECO:0000313" key="2">
    <source>
        <dbReference type="Proteomes" id="UP000384372"/>
    </source>
</evidence>
<reference evidence="1 2" key="1">
    <citation type="submission" date="2019-09" db="EMBL/GenBank/DDBJ databases">
        <title>Distinct polysaccharide growth profiles of human intestinal Prevotella copri isolates.</title>
        <authorList>
            <person name="Fehlner-Peach H."/>
            <person name="Magnabosco C."/>
            <person name="Raghavan V."/>
            <person name="Scher J.U."/>
            <person name="Tett A."/>
            <person name="Cox L.M."/>
            <person name="Gottsegen C."/>
            <person name="Watters A."/>
            <person name="Wiltshire- Gordon J.D."/>
            <person name="Segata N."/>
            <person name="Bonneau R."/>
            <person name="Littman D.R."/>
        </authorList>
    </citation>
    <scope>NUCLEOTIDE SEQUENCE [LARGE SCALE GENOMIC DNA]</scope>
    <source>
        <strain evidence="2">iAQ1173</strain>
    </source>
</reference>
<comment type="caution">
    <text evidence="1">The sequence shown here is derived from an EMBL/GenBank/DDBJ whole genome shotgun (WGS) entry which is preliminary data.</text>
</comment>
<proteinExistence type="predicted"/>
<sequence>MKKNIFIFVLLIMIGIKSYSQGVWDKVEVVTDKFHNIKQSVLVHCTAGEIDAVWYEDEQMLKYIGKFPPNDAYKFTKTNTDVGFYTPRKRDVQADINRSGKIEGKVQVEMTFPTVTEPTFEYFFFLWVPMTTEQMKKGEFISCRYFNMGESLKYDEPRFSEFNISLKGFTAAYSKKAK</sequence>
<dbReference type="Proteomes" id="UP000384372">
    <property type="component" value="Unassembled WGS sequence"/>
</dbReference>
<protein>
    <submittedName>
        <fullName evidence="1">Uncharacterized protein</fullName>
    </submittedName>
</protein>
<keyword evidence="2" id="KW-1185">Reference proteome</keyword>